<dbReference type="SUPFAM" id="SSF57889">
    <property type="entry name" value="Cysteine-rich domain"/>
    <property type="match status" value="2"/>
</dbReference>
<evidence type="ECO:0000256" key="1">
    <source>
        <dbReference type="ARBA" id="ARBA00022723"/>
    </source>
</evidence>
<feature type="domain" description="Phorbol-ester/DAG-type" evidence="4">
    <location>
        <begin position="418"/>
        <end position="479"/>
    </location>
</feature>
<dbReference type="InterPro" id="IPR002219">
    <property type="entry name" value="PKC_DAG/PE"/>
</dbReference>
<name>A0A915EFN4_9BILA</name>
<reference evidence="6" key="1">
    <citation type="submission" date="2022-11" db="UniProtKB">
        <authorList>
            <consortium name="WormBaseParasite"/>
        </authorList>
    </citation>
    <scope>IDENTIFICATION</scope>
</reference>
<dbReference type="Gene3D" id="3.30.60.20">
    <property type="match status" value="2"/>
</dbReference>
<dbReference type="AlphaFoldDB" id="A0A915EFN4"/>
<dbReference type="PROSITE" id="PS50081">
    <property type="entry name" value="ZF_DAG_PE_2"/>
    <property type="match status" value="2"/>
</dbReference>
<proteinExistence type="predicted"/>
<evidence type="ECO:0000256" key="2">
    <source>
        <dbReference type="ARBA" id="ARBA00022833"/>
    </source>
</evidence>
<evidence type="ECO:0000259" key="4">
    <source>
        <dbReference type="PROSITE" id="PS50081"/>
    </source>
</evidence>
<dbReference type="PANTHER" id="PTHR22968">
    <property type="entry name" value="PROTEIN KINASE C, MU"/>
    <property type="match status" value="1"/>
</dbReference>
<evidence type="ECO:0000313" key="5">
    <source>
        <dbReference type="Proteomes" id="UP000887574"/>
    </source>
</evidence>
<organism evidence="5 6">
    <name type="scientific">Ditylenchus dipsaci</name>
    <dbReference type="NCBI Taxonomy" id="166011"/>
    <lineage>
        <taxon>Eukaryota</taxon>
        <taxon>Metazoa</taxon>
        <taxon>Ecdysozoa</taxon>
        <taxon>Nematoda</taxon>
        <taxon>Chromadorea</taxon>
        <taxon>Rhabditida</taxon>
        <taxon>Tylenchina</taxon>
        <taxon>Tylenchomorpha</taxon>
        <taxon>Sphaerularioidea</taxon>
        <taxon>Anguinidae</taxon>
        <taxon>Anguininae</taxon>
        <taxon>Ditylenchus</taxon>
    </lineage>
</organism>
<feature type="region of interest" description="Disordered" evidence="3">
    <location>
        <begin position="149"/>
        <end position="168"/>
    </location>
</feature>
<dbReference type="GO" id="GO:0007200">
    <property type="term" value="P:phospholipase C-activating G protein-coupled receptor signaling pathway"/>
    <property type="evidence" value="ECO:0007669"/>
    <property type="project" value="TreeGrafter"/>
</dbReference>
<dbReference type="GO" id="GO:0035556">
    <property type="term" value="P:intracellular signal transduction"/>
    <property type="evidence" value="ECO:0007669"/>
    <property type="project" value="TreeGrafter"/>
</dbReference>
<keyword evidence="2" id="KW-0862">Zinc</keyword>
<dbReference type="GO" id="GO:0004674">
    <property type="term" value="F:protein serine/threonine kinase activity"/>
    <property type="evidence" value="ECO:0007669"/>
    <property type="project" value="UniProtKB-KW"/>
</dbReference>
<feature type="domain" description="Phorbol-ester/DAG-type" evidence="4">
    <location>
        <begin position="523"/>
        <end position="558"/>
    </location>
</feature>
<dbReference type="GO" id="GO:0005829">
    <property type="term" value="C:cytosol"/>
    <property type="evidence" value="ECO:0007669"/>
    <property type="project" value="TreeGrafter"/>
</dbReference>
<dbReference type="GO" id="GO:0016020">
    <property type="term" value="C:membrane"/>
    <property type="evidence" value="ECO:0007669"/>
    <property type="project" value="UniProtKB-SubCell"/>
</dbReference>
<evidence type="ECO:0000256" key="3">
    <source>
        <dbReference type="SAM" id="MobiDB-lite"/>
    </source>
</evidence>
<dbReference type="Proteomes" id="UP000887574">
    <property type="component" value="Unplaced"/>
</dbReference>
<feature type="compositionally biased region" description="Pro residues" evidence="3">
    <location>
        <begin position="216"/>
        <end position="226"/>
    </location>
</feature>
<accession>A0A915EFN4</accession>
<dbReference type="WBParaSite" id="jg5846">
    <property type="protein sequence ID" value="jg5846"/>
    <property type="gene ID" value="jg5846"/>
</dbReference>
<keyword evidence="1" id="KW-0479">Metal-binding</keyword>
<protein>
    <submittedName>
        <fullName evidence="6">Phorbol-ester/DAG-type domain-containing protein</fullName>
    </submittedName>
</protein>
<dbReference type="InterPro" id="IPR046349">
    <property type="entry name" value="C1-like_sf"/>
</dbReference>
<dbReference type="GO" id="GO:0008270">
    <property type="term" value="F:zinc ion binding"/>
    <property type="evidence" value="ECO:0007669"/>
    <property type="project" value="UniProtKB-KW"/>
</dbReference>
<dbReference type="PANTHER" id="PTHR22968:SF15">
    <property type="entry name" value="SERINE_THREONINE-PROTEIN KINASE DKF-1"/>
    <property type="match status" value="1"/>
</dbReference>
<dbReference type="SMART" id="SM00109">
    <property type="entry name" value="C1"/>
    <property type="match status" value="2"/>
</dbReference>
<feature type="region of interest" description="Disordered" evidence="3">
    <location>
        <begin position="210"/>
        <end position="233"/>
    </location>
</feature>
<sequence length="600" mass="66501">MDHLFPAQPPPPIQTQQAQTQAGVIVANQFNDFLAPAVPTSISAFNLAAGLFQPNISGQNFVYNCNIPSASASNGCAPQQAMFQQQAPQQQQSQRNQIITISMQYGSHKELIIVERSNDPQLFQFFRQKARQMVERQLQSAASSANGNYAEGVAASPPHLQRPSSSHNSNISLRQWQQYLLHLVCQLLSYSCSCMTTEFQYARAFDQSSTAARHGPPIPAQPPPPIQTQQAQTQAGVIVANQFNDFLAPAVPTSISAFNLAAGLFQPNISGQNFVYNCNIPSASASNGCAPQQAMFQQQAPQQQQSQRNQIITISMQYGSHKELIIVERSNDPQAVGLFFLRITQYARYLNELLSVDDVFDHLENFFNSSAKKPVKWSSVNFNRQPRVPTPQQQYQPPPMAAIPPSFSVPIAELQLFMHDYRIPNMLERLTNLAQLLQDPTFCDYCGEILVGMIKQGLQCSLCKCNFHKKCAFAPRNNCAKNEINTNPATGQFANLIPEDLNQMAKLPSPPGVNATMSQFQLPHTLSMHNYKTPTVCKVCDKMLLGLIKQGMKCRDCKSATDEIDGTANLPSTSSSSSSALQLLNRPFEKVLKRLNLPRF</sequence>
<dbReference type="Pfam" id="PF00130">
    <property type="entry name" value="C1_1"/>
    <property type="match status" value="2"/>
</dbReference>
<evidence type="ECO:0000313" key="6">
    <source>
        <dbReference type="WBParaSite" id="jg5846"/>
    </source>
</evidence>
<keyword evidence="5" id="KW-1185">Reference proteome</keyword>